<dbReference type="GO" id="GO:0000166">
    <property type="term" value="F:nucleotide binding"/>
    <property type="evidence" value="ECO:0007669"/>
    <property type="project" value="InterPro"/>
</dbReference>
<dbReference type="EMBL" id="DRDR01000174">
    <property type="protein sequence ID" value="HDL60598.1"/>
    <property type="molecule type" value="Genomic_DNA"/>
</dbReference>
<evidence type="ECO:0000313" key="3">
    <source>
        <dbReference type="EMBL" id="HDL60598.1"/>
    </source>
</evidence>
<evidence type="ECO:0000259" key="1">
    <source>
        <dbReference type="Pfam" id="PF01408"/>
    </source>
</evidence>
<name>A0A7V0LUM6_UNCW3</name>
<dbReference type="InterPro" id="IPR036291">
    <property type="entry name" value="NAD(P)-bd_dom_sf"/>
</dbReference>
<accession>A0A7V0LUM6</accession>
<organism evidence="3">
    <name type="scientific">candidate division WOR-3 bacterium</name>
    <dbReference type="NCBI Taxonomy" id="2052148"/>
    <lineage>
        <taxon>Bacteria</taxon>
        <taxon>Bacteria division WOR-3</taxon>
    </lineage>
</organism>
<protein>
    <submittedName>
        <fullName evidence="3">Gfo/Idh/MocA family oxidoreductase</fullName>
    </submittedName>
</protein>
<dbReference type="SUPFAM" id="SSF55347">
    <property type="entry name" value="Glyceraldehyde-3-phosphate dehydrogenase-like, C-terminal domain"/>
    <property type="match status" value="1"/>
</dbReference>
<feature type="domain" description="GFO/IDH/MocA-like oxidoreductase" evidence="2">
    <location>
        <begin position="157"/>
        <end position="219"/>
    </location>
</feature>
<dbReference type="InterPro" id="IPR000683">
    <property type="entry name" value="Gfo/Idh/MocA-like_OxRdtase_N"/>
</dbReference>
<dbReference type="Pfam" id="PF22725">
    <property type="entry name" value="GFO_IDH_MocA_C3"/>
    <property type="match status" value="1"/>
</dbReference>
<proteinExistence type="predicted"/>
<gene>
    <name evidence="3" type="ORF">ENH14_03980</name>
</gene>
<dbReference type="Proteomes" id="UP000886381">
    <property type="component" value="Unassembled WGS sequence"/>
</dbReference>
<comment type="caution">
    <text evidence="3">The sequence shown here is derived from an EMBL/GenBank/DDBJ whole genome shotgun (WGS) entry which is preliminary data.</text>
</comment>
<dbReference type="InterPro" id="IPR051450">
    <property type="entry name" value="Gfo/Idh/MocA_Oxidoreductases"/>
</dbReference>
<dbReference type="SUPFAM" id="SSF51735">
    <property type="entry name" value="NAD(P)-binding Rossmann-fold domains"/>
    <property type="match status" value="1"/>
</dbReference>
<dbReference type="PANTHER" id="PTHR43377:SF1">
    <property type="entry name" value="BILIVERDIN REDUCTASE A"/>
    <property type="match status" value="1"/>
</dbReference>
<dbReference type="Gene3D" id="3.40.50.720">
    <property type="entry name" value="NAD(P)-binding Rossmann-like Domain"/>
    <property type="match status" value="1"/>
</dbReference>
<dbReference type="PANTHER" id="PTHR43377">
    <property type="entry name" value="BILIVERDIN REDUCTASE A"/>
    <property type="match status" value="1"/>
</dbReference>
<reference evidence="3" key="1">
    <citation type="journal article" date="2020" name="mSystems">
        <title>Genome- and Community-Level Interaction Insights into Carbon Utilization and Element Cycling Functions of Hydrothermarchaeota in Hydrothermal Sediment.</title>
        <authorList>
            <person name="Zhou Z."/>
            <person name="Liu Y."/>
            <person name="Xu W."/>
            <person name="Pan J."/>
            <person name="Luo Z.H."/>
            <person name="Li M."/>
        </authorList>
    </citation>
    <scope>NUCLEOTIDE SEQUENCE [LARGE SCALE GENOMIC DNA]</scope>
    <source>
        <strain evidence="3">HyVt-28</strain>
    </source>
</reference>
<dbReference type="AlphaFoldDB" id="A0A7V0LUM6"/>
<sequence>MDKLKVGVVGVGHLGSIHARIFNELESVDFVGVFDIDYDRAIEVSRKFSTRAFKTLEELLRNVDAVSCVVPTEKHFEVGYHIIEEGKHLFLEKPMARTLKEAEELNNMAKTKGLKLQIGHVERFNPAFIAVKDYINRPMFAEVHRLSIFNPRGTDVDVILDLMIHDLDIILYFMGESPLKVEAVGVPVITDKIDIANARLEFSNGAIANVTASRVSVKKVRKMRFFQKDAYIAINYLDKSVEMFRKFDDVILPFFPEVDITIEPLKLELELFVKSVLEDKVPPVTGDDGLRALNLAIKVQEEVHRNLKKHSVI</sequence>
<dbReference type="Gene3D" id="3.30.360.10">
    <property type="entry name" value="Dihydrodipicolinate Reductase, domain 2"/>
    <property type="match status" value="1"/>
</dbReference>
<dbReference type="InterPro" id="IPR055170">
    <property type="entry name" value="GFO_IDH_MocA-like_dom"/>
</dbReference>
<feature type="domain" description="Gfo/Idh/MocA-like oxidoreductase N-terminal" evidence="1">
    <location>
        <begin position="4"/>
        <end position="120"/>
    </location>
</feature>
<dbReference type="Pfam" id="PF01408">
    <property type="entry name" value="GFO_IDH_MocA"/>
    <property type="match status" value="1"/>
</dbReference>
<evidence type="ECO:0000259" key="2">
    <source>
        <dbReference type="Pfam" id="PF22725"/>
    </source>
</evidence>